<accession>A0A9D4T5A0</accession>
<gene>
    <name evidence="1" type="ORF">HPB52_001886</name>
</gene>
<reference evidence="1" key="2">
    <citation type="submission" date="2021-09" db="EMBL/GenBank/DDBJ databases">
        <authorList>
            <person name="Jia N."/>
            <person name="Wang J."/>
            <person name="Shi W."/>
            <person name="Du L."/>
            <person name="Sun Y."/>
            <person name="Zhan W."/>
            <person name="Jiang J."/>
            <person name="Wang Q."/>
            <person name="Zhang B."/>
            <person name="Ji P."/>
            <person name="Sakyi L.B."/>
            <person name="Cui X."/>
            <person name="Yuan T."/>
            <person name="Jiang B."/>
            <person name="Yang W."/>
            <person name="Lam T.T.-Y."/>
            <person name="Chang Q."/>
            <person name="Ding S."/>
            <person name="Wang X."/>
            <person name="Zhu J."/>
            <person name="Ruan X."/>
            <person name="Zhao L."/>
            <person name="Wei J."/>
            <person name="Que T."/>
            <person name="Du C."/>
            <person name="Cheng J."/>
            <person name="Dai P."/>
            <person name="Han X."/>
            <person name="Huang E."/>
            <person name="Gao Y."/>
            <person name="Liu J."/>
            <person name="Shao H."/>
            <person name="Ye R."/>
            <person name="Li L."/>
            <person name="Wei W."/>
            <person name="Wang X."/>
            <person name="Wang C."/>
            <person name="Huo Q."/>
            <person name="Li W."/>
            <person name="Guo W."/>
            <person name="Chen H."/>
            <person name="Chen S."/>
            <person name="Zhou L."/>
            <person name="Zhou L."/>
            <person name="Ni X."/>
            <person name="Tian J."/>
            <person name="Zhou Y."/>
            <person name="Sheng Y."/>
            <person name="Liu T."/>
            <person name="Pan Y."/>
            <person name="Xia L."/>
            <person name="Li J."/>
            <person name="Zhao F."/>
            <person name="Cao W."/>
        </authorList>
    </citation>
    <scope>NUCLEOTIDE SEQUENCE</scope>
    <source>
        <strain evidence="1">Rsan-2018</strain>
        <tissue evidence="1">Larvae</tissue>
    </source>
</reference>
<protein>
    <submittedName>
        <fullName evidence="1">Uncharacterized protein</fullName>
    </submittedName>
</protein>
<dbReference type="Proteomes" id="UP000821837">
    <property type="component" value="Chromosome 10"/>
</dbReference>
<evidence type="ECO:0000313" key="1">
    <source>
        <dbReference type="EMBL" id="KAH7975476.1"/>
    </source>
</evidence>
<evidence type="ECO:0000313" key="2">
    <source>
        <dbReference type="Proteomes" id="UP000821837"/>
    </source>
</evidence>
<name>A0A9D4T5A0_RHISA</name>
<comment type="caution">
    <text evidence="1">The sequence shown here is derived from an EMBL/GenBank/DDBJ whole genome shotgun (WGS) entry which is preliminary data.</text>
</comment>
<dbReference type="AlphaFoldDB" id="A0A9D4T5A0"/>
<dbReference type="VEuPathDB" id="VectorBase:RSAN_056463"/>
<keyword evidence="2" id="KW-1185">Reference proteome</keyword>
<sequence length="98" mass="11362">MDRIKGKRATQRAFHTRLRNDASQLIQSTQFSAPALRVLHDRLKNCNDGLQLRMLNEQLEEHFTDEQAAEDYLSVSEYEDNAAAMLSLLCYHIEQLQP</sequence>
<dbReference type="EMBL" id="JABSTV010001246">
    <property type="protein sequence ID" value="KAH7975476.1"/>
    <property type="molecule type" value="Genomic_DNA"/>
</dbReference>
<reference evidence="1" key="1">
    <citation type="journal article" date="2020" name="Cell">
        <title>Large-Scale Comparative Analyses of Tick Genomes Elucidate Their Genetic Diversity and Vector Capacities.</title>
        <authorList>
            <consortium name="Tick Genome and Microbiome Consortium (TIGMIC)"/>
            <person name="Jia N."/>
            <person name="Wang J."/>
            <person name="Shi W."/>
            <person name="Du L."/>
            <person name="Sun Y."/>
            <person name="Zhan W."/>
            <person name="Jiang J.F."/>
            <person name="Wang Q."/>
            <person name="Zhang B."/>
            <person name="Ji P."/>
            <person name="Bell-Sakyi L."/>
            <person name="Cui X.M."/>
            <person name="Yuan T.T."/>
            <person name="Jiang B.G."/>
            <person name="Yang W.F."/>
            <person name="Lam T.T."/>
            <person name="Chang Q.C."/>
            <person name="Ding S.J."/>
            <person name="Wang X.J."/>
            <person name="Zhu J.G."/>
            <person name="Ruan X.D."/>
            <person name="Zhao L."/>
            <person name="Wei J.T."/>
            <person name="Ye R.Z."/>
            <person name="Que T.C."/>
            <person name="Du C.H."/>
            <person name="Zhou Y.H."/>
            <person name="Cheng J.X."/>
            <person name="Dai P.F."/>
            <person name="Guo W.B."/>
            <person name="Han X.H."/>
            <person name="Huang E.J."/>
            <person name="Li L.F."/>
            <person name="Wei W."/>
            <person name="Gao Y.C."/>
            <person name="Liu J.Z."/>
            <person name="Shao H.Z."/>
            <person name="Wang X."/>
            <person name="Wang C.C."/>
            <person name="Yang T.C."/>
            <person name="Huo Q.B."/>
            <person name="Li W."/>
            <person name="Chen H.Y."/>
            <person name="Chen S.E."/>
            <person name="Zhou L.G."/>
            <person name="Ni X.B."/>
            <person name="Tian J.H."/>
            <person name="Sheng Y."/>
            <person name="Liu T."/>
            <person name="Pan Y.S."/>
            <person name="Xia L.Y."/>
            <person name="Li J."/>
            <person name="Zhao F."/>
            <person name="Cao W.C."/>
        </authorList>
    </citation>
    <scope>NUCLEOTIDE SEQUENCE</scope>
    <source>
        <strain evidence="1">Rsan-2018</strain>
    </source>
</reference>
<proteinExistence type="predicted"/>
<organism evidence="1 2">
    <name type="scientific">Rhipicephalus sanguineus</name>
    <name type="common">Brown dog tick</name>
    <name type="synonym">Ixodes sanguineus</name>
    <dbReference type="NCBI Taxonomy" id="34632"/>
    <lineage>
        <taxon>Eukaryota</taxon>
        <taxon>Metazoa</taxon>
        <taxon>Ecdysozoa</taxon>
        <taxon>Arthropoda</taxon>
        <taxon>Chelicerata</taxon>
        <taxon>Arachnida</taxon>
        <taxon>Acari</taxon>
        <taxon>Parasitiformes</taxon>
        <taxon>Ixodida</taxon>
        <taxon>Ixodoidea</taxon>
        <taxon>Ixodidae</taxon>
        <taxon>Rhipicephalinae</taxon>
        <taxon>Rhipicephalus</taxon>
        <taxon>Rhipicephalus</taxon>
    </lineage>
</organism>